<gene>
    <name evidence="1" type="ORF">TM35_000063030</name>
</gene>
<keyword evidence="2" id="KW-1185">Reference proteome</keyword>
<dbReference type="Proteomes" id="UP000192257">
    <property type="component" value="Unassembled WGS sequence"/>
</dbReference>
<evidence type="ECO:0008006" key="3">
    <source>
        <dbReference type="Google" id="ProtNLM"/>
    </source>
</evidence>
<accession>A0A1X0P3B1</accession>
<organism evidence="1 2">
    <name type="scientific">Trypanosoma theileri</name>
    <dbReference type="NCBI Taxonomy" id="67003"/>
    <lineage>
        <taxon>Eukaryota</taxon>
        <taxon>Discoba</taxon>
        <taxon>Euglenozoa</taxon>
        <taxon>Kinetoplastea</taxon>
        <taxon>Metakinetoplastina</taxon>
        <taxon>Trypanosomatida</taxon>
        <taxon>Trypanosomatidae</taxon>
        <taxon>Trypanosoma</taxon>
    </lineage>
</organism>
<dbReference type="RefSeq" id="XP_028885364.1">
    <property type="nucleotide sequence ID" value="XM_029023340.1"/>
</dbReference>
<reference evidence="1 2" key="1">
    <citation type="submission" date="2017-03" db="EMBL/GenBank/DDBJ databases">
        <title>An alternative strategy for trypanosome survival in the mammalian bloodstream revealed through genome and transcriptome analysis of the ubiquitous bovine parasite Trypanosoma (Megatrypanum) theileri.</title>
        <authorList>
            <person name="Kelly S."/>
            <person name="Ivens A."/>
            <person name="Mott A."/>
            <person name="O'Neill E."/>
            <person name="Emms D."/>
            <person name="Macleod O."/>
            <person name="Voorheis P."/>
            <person name="Matthews J."/>
            <person name="Matthews K."/>
            <person name="Carrington M."/>
        </authorList>
    </citation>
    <scope>NUCLEOTIDE SEQUENCE [LARGE SCALE GENOMIC DNA]</scope>
    <source>
        <strain evidence="1">Edinburgh</strain>
    </source>
</reference>
<dbReference type="EMBL" id="NBCO01000006">
    <property type="protein sequence ID" value="ORC91298.1"/>
    <property type="molecule type" value="Genomic_DNA"/>
</dbReference>
<dbReference type="AlphaFoldDB" id="A0A1X0P3B1"/>
<name>A0A1X0P3B1_9TRYP</name>
<protein>
    <recommendedName>
        <fullName evidence="3">Tbingi protein</fullName>
    </recommendedName>
</protein>
<sequence length="134" mass="15232">MIISEFHHFIFYKKRSLATPATSTWYQGPVLCILGGSQKPRVSNVFLLEDPLTLRLRRYKAPGPAASCWGGNISKKVLGHLPTCYQQHHPHQVAAMWWCRGKSRPFTARNAVEPSWTYPGQEACSPLKPLLRKM</sequence>
<proteinExistence type="predicted"/>
<evidence type="ECO:0000313" key="2">
    <source>
        <dbReference type="Proteomes" id="UP000192257"/>
    </source>
</evidence>
<dbReference type="GeneID" id="39983120"/>
<comment type="caution">
    <text evidence="1">The sequence shown here is derived from an EMBL/GenBank/DDBJ whole genome shotgun (WGS) entry which is preliminary data.</text>
</comment>
<evidence type="ECO:0000313" key="1">
    <source>
        <dbReference type="EMBL" id="ORC91298.1"/>
    </source>
</evidence>
<dbReference type="VEuPathDB" id="TriTrypDB:TM35_000063030"/>